<dbReference type="PROSITE" id="PS50878">
    <property type="entry name" value="RT_POL"/>
    <property type="match status" value="1"/>
</dbReference>
<feature type="domain" description="Reverse transcriptase" evidence="1">
    <location>
        <begin position="1"/>
        <end position="212"/>
    </location>
</feature>
<dbReference type="Pfam" id="PF00078">
    <property type="entry name" value="RVT_1"/>
    <property type="match status" value="1"/>
</dbReference>
<protein>
    <recommendedName>
        <fullName evidence="1">Reverse transcriptase domain-containing protein</fullName>
    </recommendedName>
</protein>
<dbReference type="PANTHER" id="PTHR47027">
    <property type="entry name" value="REVERSE TRANSCRIPTASE DOMAIN-CONTAINING PROTEIN"/>
    <property type="match status" value="1"/>
</dbReference>
<keyword evidence="3" id="KW-1185">Reference proteome</keyword>
<dbReference type="AlphaFoldDB" id="A0AA88HVI9"/>
<name>A0AA88HVI9_ARTSF</name>
<dbReference type="EMBL" id="JAVRJZ010000012">
    <property type="protein sequence ID" value="KAK2714936.1"/>
    <property type="molecule type" value="Genomic_DNA"/>
</dbReference>
<organism evidence="2 3">
    <name type="scientific">Artemia franciscana</name>
    <name type="common">Brine shrimp</name>
    <name type="synonym">Artemia sanfranciscana</name>
    <dbReference type="NCBI Taxonomy" id="6661"/>
    <lineage>
        <taxon>Eukaryota</taxon>
        <taxon>Metazoa</taxon>
        <taxon>Ecdysozoa</taxon>
        <taxon>Arthropoda</taxon>
        <taxon>Crustacea</taxon>
        <taxon>Branchiopoda</taxon>
        <taxon>Anostraca</taxon>
        <taxon>Artemiidae</taxon>
        <taxon>Artemia</taxon>
    </lineage>
</organism>
<dbReference type="Proteomes" id="UP001187531">
    <property type="component" value="Unassembled WGS sequence"/>
</dbReference>
<gene>
    <name evidence="2" type="ORF">QYM36_009815</name>
</gene>
<dbReference type="PANTHER" id="PTHR47027:SF20">
    <property type="entry name" value="REVERSE TRANSCRIPTASE-LIKE PROTEIN WITH RNA-DIRECTED DNA POLYMERASE DOMAIN"/>
    <property type="match status" value="1"/>
</dbReference>
<accession>A0AA88HVI9</accession>
<evidence type="ECO:0000259" key="1">
    <source>
        <dbReference type="PROSITE" id="PS50878"/>
    </source>
</evidence>
<dbReference type="InterPro" id="IPR000477">
    <property type="entry name" value="RT_dom"/>
</dbReference>
<evidence type="ECO:0000313" key="2">
    <source>
        <dbReference type="EMBL" id="KAK2714936.1"/>
    </source>
</evidence>
<proteinExistence type="predicted"/>
<reference evidence="2" key="1">
    <citation type="submission" date="2023-07" db="EMBL/GenBank/DDBJ databases">
        <title>Chromosome-level genome assembly of Artemia franciscana.</title>
        <authorList>
            <person name="Jo E."/>
        </authorList>
    </citation>
    <scope>NUCLEOTIDE SEQUENCE</scope>
    <source>
        <tissue evidence="2">Whole body</tissue>
    </source>
</reference>
<evidence type="ECO:0000313" key="3">
    <source>
        <dbReference type="Proteomes" id="UP001187531"/>
    </source>
</evidence>
<sequence>MSGHVKISADFKEGEGYTDQILTLHLILQQCERHNLPIINRFLEFVAAFDSVTRRNLWRIMVEDGMPVEFLELLKAYYEHCKSIVRVLGEETEPFSGENGVKQWCILSPVLFNYCIDRILKRALSSFDGVVMGLGNMNDLDSADEIDALAADTETAQAMLNERAHLSQLLGMKINTAKTKVMDLNIQSDYHFVLYGEELERVDSSTYLGSVIDARGSCDIDVQNRINKAQAIFSQLNCHLWNRREIRMKIRISVYKAAVRSVL</sequence>
<feature type="non-terminal residue" evidence="2">
    <location>
        <position position="263"/>
    </location>
</feature>
<comment type="caution">
    <text evidence="2">The sequence shown here is derived from an EMBL/GenBank/DDBJ whole genome shotgun (WGS) entry which is preliminary data.</text>
</comment>